<dbReference type="GO" id="GO:0047355">
    <property type="term" value="F:CDP-glycerol glycerophosphotransferase activity"/>
    <property type="evidence" value="ECO:0007669"/>
    <property type="project" value="InterPro"/>
</dbReference>
<reference evidence="7 8" key="1">
    <citation type="submission" date="2019-07" db="EMBL/GenBank/DDBJ databases">
        <title>Whole genome shotgun sequence of Enterococcus thailandicus NBRC 101867.</title>
        <authorList>
            <person name="Hosoyama A."/>
            <person name="Uohara A."/>
            <person name="Ohji S."/>
            <person name="Ichikawa N."/>
        </authorList>
    </citation>
    <scope>NUCLEOTIDE SEQUENCE [LARGE SCALE GENOMIC DNA]</scope>
    <source>
        <strain evidence="7 8">NBRC 101867</strain>
    </source>
</reference>
<proteinExistence type="inferred from homology"/>
<organism evidence="7 8">
    <name type="scientific">Enterococcus thailandicus</name>
    <dbReference type="NCBI Taxonomy" id="417368"/>
    <lineage>
        <taxon>Bacteria</taxon>
        <taxon>Bacillati</taxon>
        <taxon>Bacillota</taxon>
        <taxon>Bacilli</taxon>
        <taxon>Lactobacillales</taxon>
        <taxon>Enterococcaceae</taxon>
        <taxon>Enterococcus</taxon>
    </lineage>
</organism>
<evidence type="ECO:0000256" key="5">
    <source>
        <dbReference type="ARBA" id="ARBA00022944"/>
    </source>
</evidence>
<accession>A0A510WE83</accession>
<dbReference type="Pfam" id="PF04464">
    <property type="entry name" value="Glyphos_transf"/>
    <property type="match status" value="1"/>
</dbReference>
<dbReference type="InterPro" id="IPR051612">
    <property type="entry name" value="Teichoic_Acid_Biosynth"/>
</dbReference>
<comment type="caution">
    <text evidence="7">The sequence shown here is derived from an EMBL/GenBank/DDBJ whole genome shotgun (WGS) entry which is preliminary data.</text>
</comment>
<dbReference type="SUPFAM" id="SSF53756">
    <property type="entry name" value="UDP-Glycosyltransferase/glycogen phosphorylase"/>
    <property type="match status" value="1"/>
</dbReference>
<gene>
    <name evidence="7" type="ORF">ETH01_17790</name>
</gene>
<comment type="subcellular location">
    <subcellularLocation>
        <location evidence="1">Cell membrane</location>
        <topology evidence="1">Peripheral membrane protein</topology>
    </subcellularLocation>
</comment>
<dbReference type="OrthoDB" id="9811865at2"/>
<keyword evidence="4" id="KW-0808">Transferase</keyword>
<keyword evidence="6" id="KW-0472">Membrane</keyword>
<dbReference type="Gene3D" id="3.40.50.11820">
    <property type="match status" value="1"/>
</dbReference>
<evidence type="ECO:0000256" key="3">
    <source>
        <dbReference type="ARBA" id="ARBA00022475"/>
    </source>
</evidence>
<evidence type="ECO:0000256" key="1">
    <source>
        <dbReference type="ARBA" id="ARBA00004202"/>
    </source>
</evidence>
<dbReference type="Gene3D" id="3.40.50.12580">
    <property type="match status" value="1"/>
</dbReference>
<evidence type="ECO:0000313" key="7">
    <source>
        <dbReference type="EMBL" id="GEK37492.1"/>
    </source>
</evidence>
<dbReference type="InterPro" id="IPR043148">
    <property type="entry name" value="TagF_C"/>
</dbReference>
<dbReference type="PANTHER" id="PTHR37316:SF1">
    <property type="entry name" value="TEICHOIC ACID GLYCEROL-PHOSPHATE PRIMASE"/>
    <property type="match status" value="1"/>
</dbReference>
<dbReference type="InterPro" id="IPR007554">
    <property type="entry name" value="Glycerophosphate_synth"/>
</dbReference>
<dbReference type="GO" id="GO:0019350">
    <property type="term" value="P:teichoic acid biosynthetic process"/>
    <property type="evidence" value="ECO:0007669"/>
    <property type="project" value="UniProtKB-KW"/>
</dbReference>
<evidence type="ECO:0000313" key="8">
    <source>
        <dbReference type="Proteomes" id="UP000321361"/>
    </source>
</evidence>
<keyword evidence="5" id="KW-0777">Teichoic acid biosynthesis</keyword>
<dbReference type="InterPro" id="IPR043149">
    <property type="entry name" value="TagF_N"/>
</dbReference>
<protein>
    <submittedName>
        <fullName evidence="7">Teichoic acid biosynthesis protein B</fullName>
    </submittedName>
</protein>
<dbReference type="Proteomes" id="UP000321361">
    <property type="component" value="Unassembled WGS sequence"/>
</dbReference>
<evidence type="ECO:0000256" key="6">
    <source>
        <dbReference type="ARBA" id="ARBA00023136"/>
    </source>
</evidence>
<dbReference type="GO" id="GO:0005886">
    <property type="term" value="C:plasma membrane"/>
    <property type="evidence" value="ECO:0007669"/>
    <property type="project" value="UniProtKB-SubCell"/>
</dbReference>
<evidence type="ECO:0000256" key="2">
    <source>
        <dbReference type="ARBA" id="ARBA00010488"/>
    </source>
</evidence>
<dbReference type="EMBL" id="BJUG01000009">
    <property type="protein sequence ID" value="GEK37492.1"/>
    <property type="molecule type" value="Genomic_DNA"/>
</dbReference>
<dbReference type="PANTHER" id="PTHR37316">
    <property type="entry name" value="TEICHOIC ACID GLYCEROL-PHOSPHATE PRIMASE"/>
    <property type="match status" value="1"/>
</dbReference>
<dbReference type="AlphaFoldDB" id="A0A510WE83"/>
<name>A0A510WE83_ENTTH</name>
<evidence type="ECO:0000256" key="4">
    <source>
        <dbReference type="ARBA" id="ARBA00022679"/>
    </source>
</evidence>
<sequence length="374" mass="43518">MNILKNGYMTAAMLWPKRKLTSTIVYIMSFSFNEGDLIKQLHLNYPGKVTVFFVDKCREYAEKLKSEGIDVRPFTPKSLFLGRNLTLLKQAKVIIVDNYFPELAVMTPNQVVIQVWHADGAIKKFGWDDPQTKQRSRQDKKRFQKVYDSFNYVVVNSDKMAEVFQKSYSLNQKVIQKFGSLRLETAQKVAGSVEQTKKFILYAPTYRPEKKDMEQILSQVLATFSKLPEEQFYVHLHPTIQQENWVLPKNVHWWNQNIMKSYPNVKLLITDYSASTFEYLTIQEQSKIIFFCPDFDKYKKNPGIQNDFLEWAPGPVVKNQELLGQIIQTYSYEANEQGVKQAKLLWNQYENGKTVGKIMALVKKELGEIGGKEE</sequence>
<keyword evidence="3" id="KW-1003">Cell membrane</keyword>
<comment type="similarity">
    <text evidence="2">Belongs to the CDP-glycerol glycerophosphotransferase family.</text>
</comment>
<dbReference type="RefSeq" id="WP_082294015.1">
    <property type="nucleotide sequence ID" value="NZ_BJUG01000009.1"/>
</dbReference>